<protein>
    <submittedName>
        <fullName evidence="2">Uncharacterized protein</fullName>
    </submittedName>
</protein>
<dbReference type="EMBL" id="SPHZ02000007">
    <property type="protein sequence ID" value="KAF0906091.1"/>
    <property type="molecule type" value="Genomic_DNA"/>
</dbReference>
<reference evidence="2 3" key="1">
    <citation type="submission" date="2019-11" db="EMBL/GenBank/DDBJ databases">
        <title>Whole genome sequence of Oryza granulata.</title>
        <authorList>
            <person name="Li W."/>
        </authorList>
    </citation>
    <scope>NUCLEOTIDE SEQUENCE [LARGE SCALE GENOMIC DNA]</scope>
    <source>
        <strain evidence="3">cv. Menghai</strain>
        <tissue evidence="2">Leaf</tissue>
    </source>
</reference>
<dbReference type="AlphaFoldDB" id="A0A6G1D133"/>
<comment type="caution">
    <text evidence="2">The sequence shown here is derived from an EMBL/GenBank/DDBJ whole genome shotgun (WGS) entry which is preliminary data.</text>
</comment>
<proteinExistence type="predicted"/>
<dbReference type="Proteomes" id="UP000479710">
    <property type="component" value="Unassembled WGS sequence"/>
</dbReference>
<evidence type="ECO:0000313" key="2">
    <source>
        <dbReference type="EMBL" id="KAF0906091.1"/>
    </source>
</evidence>
<name>A0A6G1D133_9ORYZ</name>
<evidence type="ECO:0000256" key="1">
    <source>
        <dbReference type="SAM" id="MobiDB-lite"/>
    </source>
</evidence>
<feature type="region of interest" description="Disordered" evidence="1">
    <location>
        <begin position="1"/>
        <end position="26"/>
    </location>
</feature>
<gene>
    <name evidence="2" type="ORF">E2562_009094</name>
</gene>
<sequence length="71" mass="7480">MRPLHFKDVALGPSTATPKPASPRWSLPQAASRSRTVVAALCPSAEVASRGAVARWMKATDLCGKQPSPPL</sequence>
<organism evidence="2 3">
    <name type="scientific">Oryza meyeriana var. granulata</name>
    <dbReference type="NCBI Taxonomy" id="110450"/>
    <lineage>
        <taxon>Eukaryota</taxon>
        <taxon>Viridiplantae</taxon>
        <taxon>Streptophyta</taxon>
        <taxon>Embryophyta</taxon>
        <taxon>Tracheophyta</taxon>
        <taxon>Spermatophyta</taxon>
        <taxon>Magnoliopsida</taxon>
        <taxon>Liliopsida</taxon>
        <taxon>Poales</taxon>
        <taxon>Poaceae</taxon>
        <taxon>BOP clade</taxon>
        <taxon>Oryzoideae</taxon>
        <taxon>Oryzeae</taxon>
        <taxon>Oryzinae</taxon>
        <taxon>Oryza</taxon>
        <taxon>Oryza meyeriana</taxon>
    </lineage>
</organism>
<accession>A0A6G1D133</accession>
<evidence type="ECO:0000313" key="3">
    <source>
        <dbReference type="Proteomes" id="UP000479710"/>
    </source>
</evidence>
<keyword evidence="3" id="KW-1185">Reference proteome</keyword>